<organism evidence="1 2">
    <name type="scientific">Lapidilactobacillus achengensis</name>
    <dbReference type="NCBI Taxonomy" id="2486000"/>
    <lineage>
        <taxon>Bacteria</taxon>
        <taxon>Bacillati</taxon>
        <taxon>Bacillota</taxon>
        <taxon>Bacilli</taxon>
        <taxon>Lactobacillales</taxon>
        <taxon>Lactobacillaceae</taxon>
        <taxon>Lapidilactobacillus</taxon>
    </lineage>
</organism>
<protein>
    <submittedName>
        <fullName evidence="1">Uncharacterized protein</fullName>
    </submittedName>
</protein>
<gene>
    <name evidence="1" type="ORF">ACFQHW_02410</name>
</gene>
<evidence type="ECO:0000313" key="1">
    <source>
        <dbReference type="EMBL" id="MFC6314418.1"/>
    </source>
</evidence>
<evidence type="ECO:0000313" key="2">
    <source>
        <dbReference type="Proteomes" id="UP001596310"/>
    </source>
</evidence>
<comment type="caution">
    <text evidence="1">The sequence shown here is derived from an EMBL/GenBank/DDBJ whole genome shotgun (WGS) entry which is preliminary data.</text>
</comment>
<keyword evidence="2" id="KW-1185">Reference proteome</keyword>
<dbReference type="RefSeq" id="WP_125599553.1">
    <property type="nucleotide sequence ID" value="NZ_JBHSSM010000007.1"/>
</dbReference>
<proteinExistence type="predicted"/>
<sequence length="64" mass="7047">MRFEYKGSFSTNKKIELFLEKVTGWPRKAAGSAKTSPFGRTALLAVRKGGRFSDGFVLVKGSFS</sequence>
<accession>A0ABW1UL78</accession>
<dbReference type="Proteomes" id="UP001596310">
    <property type="component" value="Unassembled WGS sequence"/>
</dbReference>
<reference evidence="2" key="1">
    <citation type="journal article" date="2019" name="Int. J. Syst. Evol. Microbiol.">
        <title>The Global Catalogue of Microorganisms (GCM) 10K type strain sequencing project: providing services to taxonomists for standard genome sequencing and annotation.</title>
        <authorList>
            <consortium name="The Broad Institute Genomics Platform"/>
            <consortium name="The Broad Institute Genome Sequencing Center for Infectious Disease"/>
            <person name="Wu L."/>
            <person name="Ma J."/>
        </authorList>
    </citation>
    <scope>NUCLEOTIDE SEQUENCE [LARGE SCALE GENOMIC DNA]</scope>
    <source>
        <strain evidence="2">CCM 8897</strain>
    </source>
</reference>
<name>A0ABW1UL78_9LACO</name>
<dbReference type="EMBL" id="JBHSSM010000007">
    <property type="protein sequence ID" value="MFC6314418.1"/>
    <property type="molecule type" value="Genomic_DNA"/>
</dbReference>